<feature type="binding site" evidence="5">
    <location>
        <begin position="10"/>
        <end position="15"/>
    </location>
    <ligand>
        <name>ATP</name>
        <dbReference type="ChEBI" id="CHEBI:30616"/>
    </ligand>
</feature>
<keyword evidence="1 5" id="KW-0808">Transferase</keyword>
<accession>A0A1I5F7R7</accession>
<evidence type="ECO:0000256" key="1">
    <source>
        <dbReference type="ARBA" id="ARBA00022679"/>
    </source>
</evidence>
<organism evidence="8 9">
    <name type="scientific">Geodermatophilus obscurus</name>
    <dbReference type="NCBI Taxonomy" id="1861"/>
    <lineage>
        <taxon>Bacteria</taxon>
        <taxon>Bacillati</taxon>
        <taxon>Actinomycetota</taxon>
        <taxon>Actinomycetes</taxon>
        <taxon>Geodermatophilales</taxon>
        <taxon>Geodermatophilaceae</taxon>
        <taxon>Geodermatophilus</taxon>
    </lineage>
</organism>
<keyword evidence="2 5" id="KW-0545">Nucleotide biosynthesis</keyword>
<comment type="domain">
    <text evidence="5">Consists of three domains, a large central CORE domain and two small peripheral domains, NMPbind and LID, which undergo movements during catalysis. The LID domain closes over the site of phosphoryl transfer upon ATP binding. Assembling and dissambling the active center during each catalytic cycle provides an effective means to prevent ATP hydrolysis.</text>
</comment>
<protein>
    <recommendedName>
        <fullName evidence="5 7">Adenylate kinase</fullName>
        <shortName evidence="5">AK</shortName>
        <ecNumber evidence="5 7">2.7.4.3</ecNumber>
    </recommendedName>
    <alternativeName>
        <fullName evidence="5">ATP-AMP transphosphorylase</fullName>
    </alternativeName>
    <alternativeName>
        <fullName evidence="5">ATP:AMP phosphotransferase</fullName>
    </alternativeName>
    <alternativeName>
        <fullName evidence="5">Adenylate monophosphate kinase</fullName>
    </alternativeName>
</protein>
<evidence type="ECO:0000256" key="6">
    <source>
        <dbReference type="RuleBase" id="RU003330"/>
    </source>
</evidence>
<evidence type="ECO:0000256" key="5">
    <source>
        <dbReference type="HAMAP-Rule" id="MF_00235"/>
    </source>
</evidence>
<dbReference type="InterPro" id="IPR027417">
    <property type="entry name" value="P-loop_NTPase"/>
</dbReference>
<feature type="binding site" evidence="5">
    <location>
        <begin position="85"/>
        <end position="88"/>
    </location>
    <ligand>
        <name>AMP</name>
        <dbReference type="ChEBI" id="CHEBI:456215"/>
    </ligand>
</feature>
<feature type="binding site" evidence="5">
    <location>
        <position position="177"/>
    </location>
    <ligand>
        <name>ATP</name>
        <dbReference type="ChEBI" id="CHEBI:30616"/>
    </ligand>
</feature>
<gene>
    <name evidence="5" type="primary">adk</name>
    <name evidence="8" type="ORF">SAMN05660359_01956</name>
</gene>
<feature type="binding site" evidence="5">
    <location>
        <position position="92"/>
    </location>
    <ligand>
        <name>AMP</name>
        <dbReference type="ChEBI" id="CHEBI:456215"/>
    </ligand>
</feature>
<evidence type="ECO:0000256" key="3">
    <source>
        <dbReference type="ARBA" id="ARBA00022741"/>
    </source>
</evidence>
<comment type="function">
    <text evidence="5">Catalyzes the reversible transfer of the terminal phosphate group between ATP and AMP. Plays an important role in cellular energy homeostasis and in adenine nucleotide metabolism.</text>
</comment>
<evidence type="ECO:0000256" key="2">
    <source>
        <dbReference type="ARBA" id="ARBA00022727"/>
    </source>
</evidence>
<dbReference type="PRINTS" id="PR00094">
    <property type="entry name" value="ADENYLTKNASE"/>
</dbReference>
<comment type="catalytic activity">
    <reaction evidence="5 7">
        <text>AMP + ATP = 2 ADP</text>
        <dbReference type="Rhea" id="RHEA:12973"/>
        <dbReference type="ChEBI" id="CHEBI:30616"/>
        <dbReference type="ChEBI" id="CHEBI:456215"/>
        <dbReference type="ChEBI" id="CHEBI:456216"/>
        <dbReference type="EC" id="2.7.4.3"/>
    </reaction>
</comment>
<dbReference type="Pfam" id="PF00406">
    <property type="entry name" value="ADK"/>
    <property type="match status" value="1"/>
</dbReference>
<dbReference type="GO" id="GO:0044209">
    <property type="term" value="P:AMP salvage"/>
    <property type="evidence" value="ECO:0007669"/>
    <property type="project" value="UniProtKB-UniRule"/>
</dbReference>
<feature type="region of interest" description="NMP" evidence="5">
    <location>
        <begin position="30"/>
        <end position="59"/>
    </location>
</feature>
<evidence type="ECO:0000256" key="4">
    <source>
        <dbReference type="ARBA" id="ARBA00022777"/>
    </source>
</evidence>
<sequence length="199" mass="21746">MRIVLLGPPGAGKGTQAQIIAGELGVPAISTGDIFRANVSGQTDLGLKAKVYMDAGDLVPDEITVAMVKDRLAEPDSKAGYLLDGFPRTIAQGEQLRGSLEQLGQRLDRVVELVVEEEELVRRLSGRRMLVGGEWVQRDDDKPETVRRRLEVYREQTAPLSGFYEREGLLSRIDAIGTIEEVTARVMTALGQPGRSDDS</sequence>
<dbReference type="UniPathway" id="UPA00588">
    <property type="reaction ID" value="UER00649"/>
</dbReference>
<dbReference type="EC" id="2.7.4.3" evidence="5 7"/>
<dbReference type="NCBIfam" id="NF011100">
    <property type="entry name" value="PRK14527.1"/>
    <property type="match status" value="1"/>
</dbReference>
<dbReference type="PANTHER" id="PTHR23359">
    <property type="entry name" value="NUCLEOTIDE KINASE"/>
    <property type="match status" value="1"/>
</dbReference>
<comment type="subunit">
    <text evidence="5 7">Monomer.</text>
</comment>
<dbReference type="NCBIfam" id="NF011105">
    <property type="entry name" value="PRK14532.1"/>
    <property type="match status" value="1"/>
</dbReference>
<dbReference type="NCBIfam" id="NF001381">
    <property type="entry name" value="PRK00279.1-3"/>
    <property type="match status" value="1"/>
</dbReference>
<dbReference type="GO" id="GO:0005524">
    <property type="term" value="F:ATP binding"/>
    <property type="evidence" value="ECO:0007669"/>
    <property type="project" value="UniProtKB-UniRule"/>
</dbReference>
<name>A0A1I5F7R7_9ACTN</name>
<dbReference type="Gene3D" id="3.40.50.300">
    <property type="entry name" value="P-loop containing nucleotide triphosphate hydrolases"/>
    <property type="match status" value="1"/>
</dbReference>
<dbReference type="Proteomes" id="UP000183642">
    <property type="component" value="Unassembled WGS sequence"/>
</dbReference>
<dbReference type="NCBIfam" id="NF011104">
    <property type="entry name" value="PRK14531.1"/>
    <property type="match status" value="1"/>
</dbReference>
<dbReference type="InterPro" id="IPR033690">
    <property type="entry name" value="Adenylat_kinase_CS"/>
</dbReference>
<dbReference type="GO" id="GO:0005737">
    <property type="term" value="C:cytoplasm"/>
    <property type="evidence" value="ECO:0007669"/>
    <property type="project" value="UniProtKB-SubCell"/>
</dbReference>
<feature type="binding site" evidence="5">
    <location>
        <position position="127"/>
    </location>
    <ligand>
        <name>ATP</name>
        <dbReference type="ChEBI" id="CHEBI:30616"/>
    </ligand>
</feature>
<dbReference type="RefSeq" id="WP_075013320.1">
    <property type="nucleotide sequence ID" value="NZ_FOWE01000004.1"/>
</dbReference>
<dbReference type="SUPFAM" id="SSF52540">
    <property type="entry name" value="P-loop containing nucleoside triphosphate hydrolases"/>
    <property type="match status" value="1"/>
</dbReference>
<comment type="pathway">
    <text evidence="5">Purine metabolism; AMP biosynthesis via salvage pathway; AMP from ADP: step 1/1.</text>
</comment>
<dbReference type="CDD" id="cd01428">
    <property type="entry name" value="ADK"/>
    <property type="match status" value="1"/>
</dbReference>
<dbReference type="NCBIfam" id="NF011101">
    <property type="entry name" value="PRK14528.1"/>
    <property type="match status" value="1"/>
</dbReference>
<feature type="binding site" evidence="5">
    <location>
        <position position="31"/>
    </location>
    <ligand>
        <name>AMP</name>
        <dbReference type="ChEBI" id="CHEBI:456215"/>
    </ligand>
</feature>
<reference evidence="9" key="1">
    <citation type="submission" date="2016-10" db="EMBL/GenBank/DDBJ databases">
        <authorList>
            <person name="Varghese N."/>
            <person name="Submissions S."/>
        </authorList>
    </citation>
    <scope>NUCLEOTIDE SEQUENCE [LARGE SCALE GENOMIC DNA]</scope>
    <source>
        <strain evidence="9">DSM 43161</strain>
    </source>
</reference>
<dbReference type="EMBL" id="FOWE01000004">
    <property type="protein sequence ID" value="SFO19774.1"/>
    <property type="molecule type" value="Genomic_DNA"/>
</dbReference>
<evidence type="ECO:0000313" key="9">
    <source>
        <dbReference type="Proteomes" id="UP000183642"/>
    </source>
</evidence>
<dbReference type="PROSITE" id="PS00113">
    <property type="entry name" value="ADENYLATE_KINASE"/>
    <property type="match status" value="1"/>
</dbReference>
<evidence type="ECO:0000313" key="8">
    <source>
        <dbReference type="EMBL" id="SFO19774.1"/>
    </source>
</evidence>
<dbReference type="InterPro" id="IPR000850">
    <property type="entry name" value="Adenylat/UMP-CMP_kin"/>
</dbReference>
<evidence type="ECO:0000256" key="7">
    <source>
        <dbReference type="RuleBase" id="RU003331"/>
    </source>
</evidence>
<keyword evidence="5 7" id="KW-0067">ATP-binding</keyword>
<keyword evidence="3 5" id="KW-0547">Nucleotide-binding</keyword>
<dbReference type="GO" id="GO:0004017">
    <property type="term" value="F:AMP kinase activity"/>
    <property type="evidence" value="ECO:0007669"/>
    <property type="project" value="UniProtKB-UniRule"/>
</dbReference>
<dbReference type="OrthoDB" id="9805030at2"/>
<comment type="caution">
    <text evidence="5">Lacks conserved residue(s) required for the propagation of feature annotation.</text>
</comment>
<feature type="binding site" evidence="5">
    <location>
        <begin position="57"/>
        <end position="59"/>
    </location>
    <ligand>
        <name>AMP</name>
        <dbReference type="ChEBI" id="CHEBI:456215"/>
    </ligand>
</feature>
<keyword evidence="4 5" id="KW-0418">Kinase</keyword>
<feature type="binding site" evidence="5">
    <location>
        <position position="149"/>
    </location>
    <ligand>
        <name>AMP</name>
        <dbReference type="ChEBI" id="CHEBI:456215"/>
    </ligand>
</feature>
<keyword evidence="5" id="KW-0963">Cytoplasm</keyword>
<dbReference type="HAMAP" id="MF_00235">
    <property type="entry name" value="Adenylate_kinase_Adk"/>
    <property type="match status" value="1"/>
</dbReference>
<comment type="subcellular location">
    <subcellularLocation>
        <location evidence="5 7">Cytoplasm</location>
    </subcellularLocation>
</comment>
<proteinExistence type="inferred from homology"/>
<comment type="similarity">
    <text evidence="5 6">Belongs to the adenylate kinase family.</text>
</comment>
<keyword evidence="9" id="KW-1185">Reference proteome</keyword>
<feature type="binding site" evidence="5">
    <location>
        <position position="36"/>
    </location>
    <ligand>
        <name>AMP</name>
        <dbReference type="ChEBI" id="CHEBI:456215"/>
    </ligand>
</feature>
<dbReference type="AlphaFoldDB" id="A0A1I5F7R7"/>
<feature type="binding site" evidence="5">
    <location>
        <position position="138"/>
    </location>
    <ligand>
        <name>AMP</name>
        <dbReference type="ChEBI" id="CHEBI:456215"/>
    </ligand>
</feature>